<dbReference type="Proteomes" id="UP000037136">
    <property type="component" value="Unassembled WGS sequence"/>
</dbReference>
<keyword evidence="1" id="KW-0732">Signal</keyword>
<keyword evidence="3" id="KW-1185">Reference proteome</keyword>
<dbReference type="OrthoDB" id="3223416at2759"/>
<accession>A0A2A9PNT5</accession>
<organism evidence="2 3">
    <name type="scientific">Ophiocordyceps unilateralis</name>
    <name type="common">Zombie-ant fungus</name>
    <name type="synonym">Torrubia unilateralis</name>
    <dbReference type="NCBI Taxonomy" id="268505"/>
    <lineage>
        <taxon>Eukaryota</taxon>
        <taxon>Fungi</taxon>
        <taxon>Dikarya</taxon>
        <taxon>Ascomycota</taxon>
        <taxon>Pezizomycotina</taxon>
        <taxon>Sordariomycetes</taxon>
        <taxon>Hypocreomycetidae</taxon>
        <taxon>Hypocreales</taxon>
        <taxon>Ophiocordycipitaceae</taxon>
        <taxon>Ophiocordyceps</taxon>
    </lineage>
</organism>
<evidence type="ECO:0000313" key="2">
    <source>
        <dbReference type="EMBL" id="PFH62466.1"/>
    </source>
</evidence>
<protein>
    <recommendedName>
        <fullName evidence="4">Small secreted protein</fullName>
    </recommendedName>
</protein>
<sequence>MFTSSVWLGCLLAGQGLAISISNLNLTALAASDGKSTLECWQVGPFESSTRAGTSGTPSFFFGDVVNATYAVIPPKFDGGLHNAPAFQFVFFASGSALITLPNGTDKAMVEGGKNGLIIAADTADVSRHGHRTQYLSDENTVSLQVPIRNPEDFEHKVLHDGACTKAETSGI</sequence>
<evidence type="ECO:0000313" key="3">
    <source>
        <dbReference type="Proteomes" id="UP000037136"/>
    </source>
</evidence>
<reference evidence="2 3" key="1">
    <citation type="journal article" date="2015" name="BMC Genomics">
        <title>Gene expression during zombie ant biting behavior reflects the complexity underlying fungal parasitic behavioral manipulation.</title>
        <authorList>
            <person name="de Bekker C."/>
            <person name="Ohm R.A."/>
            <person name="Loreto R.G."/>
            <person name="Sebastian A."/>
            <person name="Albert I."/>
            <person name="Merrow M."/>
            <person name="Brachmann A."/>
            <person name="Hughes D.P."/>
        </authorList>
    </citation>
    <scope>NUCLEOTIDE SEQUENCE [LARGE SCALE GENOMIC DNA]</scope>
    <source>
        <strain evidence="2 3">SC16a</strain>
    </source>
</reference>
<name>A0A2A9PNT5_OPHUN</name>
<comment type="caution">
    <text evidence="2">The sequence shown here is derived from an EMBL/GenBank/DDBJ whole genome shotgun (WGS) entry which is preliminary data.</text>
</comment>
<gene>
    <name evidence="2" type="ORF">XA68_13368</name>
</gene>
<dbReference type="AlphaFoldDB" id="A0A2A9PNT5"/>
<proteinExistence type="predicted"/>
<dbReference type="EMBL" id="LAZP02000027">
    <property type="protein sequence ID" value="PFH62466.1"/>
    <property type="molecule type" value="Genomic_DNA"/>
</dbReference>
<feature type="chain" id="PRO_5012654011" description="Small secreted protein" evidence="1">
    <location>
        <begin position="19"/>
        <end position="172"/>
    </location>
</feature>
<reference evidence="2 3" key="2">
    <citation type="journal article" date="2017" name="Sci. Rep.">
        <title>Ant-infecting Ophiocordyceps genomes reveal a high diversity of potential behavioral manipulation genes and a possible major role for enterotoxins.</title>
        <authorList>
            <person name="de Bekker C."/>
            <person name="Ohm R.A."/>
            <person name="Evans H.C."/>
            <person name="Brachmann A."/>
            <person name="Hughes D.P."/>
        </authorList>
    </citation>
    <scope>NUCLEOTIDE SEQUENCE [LARGE SCALE GENOMIC DNA]</scope>
    <source>
        <strain evidence="2 3">SC16a</strain>
    </source>
</reference>
<feature type="signal peptide" evidence="1">
    <location>
        <begin position="1"/>
        <end position="18"/>
    </location>
</feature>
<evidence type="ECO:0008006" key="4">
    <source>
        <dbReference type="Google" id="ProtNLM"/>
    </source>
</evidence>
<evidence type="ECO:0000256" key="1">
    <source>
        <dbReference type="SAM" id="SignalP"/>
    </source>
</evidence>